<dbReference type="GO" id="GO:0000155">
    <property type="term" value="F:phosphorelay sensor kinase activity"/>
    <property type="evidence" value="ECO:0007669"/>
    <property type="project" value="InterPro"/>
</dbReference>
<dbReference type="InterPro" id="IPR003594">
    <property type="entry name" value="HATPase_dom"/>
</dbReference>
<keyword evidence="7" id="KW-0067">ATP-binding</keyword>
<dbReference type="InterPro" id="IPR011623">
    <property type="entry name" value="7TMR_DISM_rcpt_extracell_dom1"/>
</dbReference>
<gene>
    <name evidence="11" type="ORF">HELGO_WM17241</name>
</gene>
<dbReference type="InterPro" id="IPR004358">
    <property type="entry name" value="Sig_transdc_His_kin-like_C"/>
</dbReference>
<dbReference type="SMART" id="SM00387">
    <property type="entry name" value="HATPase_c"/>
    <property type="match status" value="1"/>
</dbReference>
<dbReference type="PANTHER" id="PTHR43065:SF10">
    <property type="entry name" value="PEROXIDE STRESS-ACTIVATED HISTIDINE KINASE MAK3"/>
    <property type="match status" value="1"/>
</dbReference>
<keyword evidence="9" id="KW-0472">Membrane</keyword>
<dbReference type="Gene3D" id="3.30.565.10">
    <property type="entry name" value="Histidine kinase-like ATPase, C-terminal domain"/>
    <property type="match status" value="1"/>
</dbReference>
<dbReference type="GO" id="GO:0005524">
    <property type="term" value="F:ATP binding"/>
    <property type="evidence" value="ECO:0007669"/>
    <property type="project" value="UniProtKB-KW"/>
</dbReference>
<dbReference type="PROSITE" id="PS50109">
    <property type="entry name" value="HIS_KIN"/>
    <property type="match status" value="1"/>
</dbReference>
<organism evidence="11">
    <name type="scientific">uncultured Sulfurovum sp</name>
    <dbReference type="NCBI Taxonomy" id="269237"/>
    <lineage>
        <taxon>Bacteria</taxon>
        <taxon>Pseudomonadati</taxon>
        <taxon>Campylobacterota</taxon>
        <taxon>Epsilonproteobacteria</taxon>
        <taxon>Campylobacterales</taxon>
        <taxon>Sulfurovaceae</taxon>
        <taxon>Sulfurovum</taxon>
        <taxon>environmental samples</taxon>
    </lineage>
</organism>
<dbReference type="InterPro" id="IPR036890">
    <property type="entry name" value="HATPase_C_sf"/>
</dbReference>
<dbReference type="EC" id="2.7.13.3" evidence="2"/>
<dbReference type="PRINTS" id="PR00344">
    <property type="entry name" value="BCTRLSENSOR"/>
</dbReference>
<feature type="transmembrane region" description="Helical" evidence="9">
    <location>
        <begin position="189"/>
        <end position="209"/>
    </location>
</feature>
<evidence type="ECO:0000256" key="1">
    <source>
        <dbReference type="ARBA" id="ARBA00000085"/>
    </source>
</evidence>
<accession>A0A6S6SFF6</accession>
<reference evidence="11" key="1">
    <citation type="submission" date="2020-01" db="EMBL/GenBank/DDBJ databases">
        <authorList>
            <person name="Meier V. D."/>
            <person name="Meier V D."/>
        </authorList>
    </citation>
    <scope>NUCLEOTIDE SEQUENCE</scope>
    <source>
        <strain evidence="11">HLG_WM_MAG_06</strain>
    </source>
</reference>
<name>A0A6S6SFF6_9BACT</name>
<feature type="transmembrane region" description="Helical" evidence="9">
    <location>
        <begin position="275"/>
        <end position="303"/>
    </location>
</feature>
<evidence type="ECO:0000256" key="6">
    <source>
        <dbReference type="ARBA" id="ARBA00022777"/>
    </source>
</evidence>
<feature type="transmembrane region" description="Helical" evidence="9">
    <location>
        <begin position="315"/>
        <end position="334"/>
    </location>
</feature>
<feature type="domain" description="Histidine kinase" evidence="10">
    <location>
        <begin position="396"/>
        <end position="611"/>
    </location>
</feature>
<keyword evidence="4" id="KW-0808">Transferase</keyword>
<dbReference type="Gene3D" id="2.60.40.2380">
    <property type="match status" value="1"/>
</dbReference>
<keyword evidence="6 11" id="KW-0418">Kinase</keyword>
<keyword evidence="8" id="KW-0902">Two-component regulatory system</keyword>
<feature type="transmembrane region" description="Helical" evidence="9">
    <location>
        <begin position="165"/>
        <end position="184"/>
    </location>
</feature>
<dbReference type="AlphaFoldDB" id="A0A6S6SFF6"/>
<evidence type="ECO:0000256" key="7">
    <source>
        <dbReference type="ARBA" id="ARBA00022840"/>
    </source>
</evidence>
<dbReference type="EMBL" id="CACVAP010000056">
    <property type="protein sequence ID" value="CAA6808757.1"/>
    <property type="molecule type" value="Genomic_DNA"/>
</dbReference>
<dbReference type="Pfam" id="PF02518">
    <property type="entry name" value="HATPase_c"/>
    <property type="match status" value="1"/>
</dbReference>
<dbReference type="InterPro" id="IPR011622">
    <property type="entry name" value="7TMR_DISM_rcpt_extracell_dom2"/>
</dbReference>
<dbReference type="InterPro" id="IPR003661">
    <property type="entry name" value="HisK_dim/P_dom"/>
</dbReference>
<evidence type="ECO:0000256" key="4">
    <source>
        <dbReference type="ARBA" id="ARBA00022679"/>
    </source>
</evidence>
<sequence>MAQTLNINLSGKYETKQNIEYTLAQTPNEAVSQLEGREWFKDKKSFSSPKYTNHAYWARIKVKNLLNTSQTYYFKSENQFTYLIDYYLVKNKKVVTHTRDGSISKNHNRAFNSNHMLFTLDMEANAEAEVYFRIRNYNKINIDFELVTQDYLLDFYQTYNLIEGLYFGGMMLMVFYNLFLYFLFRISAYIYYILYAFWLSVYFIGLFGFAERYFSSYTNVFYISSGAFFVFLTLFIQSILDLKNKLPEVHKFLNLFIGYFILTTLLNVYCLKMELFIYAQLLFNLFFLLLAVYAITIIATTYYLAFYHKDKIARFYSIIWSLLALMGILLPLQYLNIINIDIPADYIFQFLTLVEILFFSFILAHNINIIEDEKKKHENMLVQQNKLASMGEVIGMIAHQWRQPLSEINGVILNMDMDYRKKELEANKFNNYLDKLENITAYMSETINDFIDYFKHDKKVEEFSISELIKGTLNLISSTNKKNIKITYKKHPEIILNSYRSELIQSLLIVINNAIDACNIQDKTKSPEIIIFVVPTKTHTIIGIKDNGSGIPNDIIDKIYDPYFTTKHKSKGTGLGLYILKMIIEQGIQGKIEILSTEKHTTCKLFLPNSVTIRDTIKE</sequence>
<dbReference type="InterPro" id="IPR036097">
    <property type="entry name" value="HisK_dim/P_sf"/>
</dbReference>
<evidence type="ECO:0000313" key="11">
    <source>
        <dbReference type="EMBL" id="CAA6808757.1"/>
    </source>
</evidence>
<dbReference type="CDD" id="cd00082">
    <property type="entry name" value="HisKA"/>
    <property type="match status" value="1"/>
</dbReference>
<comment type="catalytic activity">
    <reaction evidence="1">
        <text>ATP + protein L-histidine = ADP + protein N-phospho-L-histidine.</text>
        <dbReference type="EC" id="2.7.13.3"/>
    </reaction>
</comment>
<evidence type="ECO:0000256" key="8">
    <source>
        <dbReference type="ARBA" id="ARBA00023012"/>
    </source>
</evidence>
<dbReference type="SUPFAM" id="SSF47384">
    <property type="entry name" value="Homodimeric domain of signal transducing histidine kinase"/>
    <property type="match status" value="1"/>
</dbReference>
<evidence type="ECO:0000256" key="9">
    <source>
        <dbReference type="SAM" id="Phobius"/>
    </source>
</evidence>
<evidence type="ECO:0000256" key="5">
    <source>
        <dbReference type="ARBA" id="ARBA00022741"/>
    </source>
</evidence>
<dbReference type="InterPro" id="IPR005467">
    <property type="entry name" value="His_kinase_dom"/>
</dbReference>
<dbReference type="Pfam" id="PF07695">
    <property type="entry name" value="7TMR-DISM_7TM"/>
    <property type="match status" value="1"/>
</dbReference>
<dbReference type="PANTHER" id="PTHR43065">
    <property type="entry name" value="SENSOR HISTIDINE KINASE"/>
    <property type="match status" value="1"/>
</dbReference>
<dbReference type="SUPFAM" id="SSF55874">
    <property type="entry name" value="ATPase domain of HSP90 chaperone/DNA topoisomerase II/histidine kinase"/>
    <property type="match status" value="1"/>
</dbReference>
<feature type="transmembrane region" description="Helical" evidence="9">
    <location>
        <begin position="346"/>
        <end position="367"/>
    </location>
</feature>
<feature type="transmembrane region" description="Helical" evidence="9">
    <location>
        <begin position="252"/>
        <end position="269"/>
    </location>
</feature>
<feature type="transmembrane region" description="Helical" evidence="9">
    <location>
        <begin position="221"/>
        <end position="240"/>
    </location>
</feature>
<dbReference type="Gene3D" id="1.10.287.130">
    <property type="match status" value="1"/>
</dbReference>
<evidence type="ECO:0000256" key="2">
    <source>
        <dbReference type="ARBA" id="ARBA00012438"/>
    </source>
</evidence>
<dbReference type="Pfam" id="PF07696">
    <property type="entry name" value="7TMR-DISMED2"/>
    <property type="match status" value="1"/>
</dbReference>
<keyword evidence="9" id="KW-1133">Transmembrane helix</keyword>
<evidence type="ECO:0000256" key="3">
    <source>
        <dbReference type="ARBA" id="ARBA00022553"/>
    </source>
</evidence>
<proteinExistence type="predicted"/>
<evidence type="ECO:0000259" key="10">
    <source>
        <dbReference type="PROSITE" id="PS50109"/>
    </source>
</evidence>
<keyword evidence="3" id="KW-0597">Phosphoprotein</keyword>
<keyword evidence="5" id="KW-0547">Nucleotide-binding</keyword>
<protein>
    <recommendedName>
        <fullName evidence="2">histidine kinase</fullName>
        <ecNumber evidence="2">2.7.13.3</ecNumber>
    </recommendedName>
</protein>
<keyword evidence="9" id="KW-0812">Transmembrane</keyword>